<organism evidence="2 3">
    <name type="scientific">Cupriavidus gilardii J11</name>
    <dbReference type="NCBI Taxonomy" id="936133"/>
    <lineage>
        <taxon>Bacteria</taxon>
        <taxon>Pseudomonadati</taxon>
        <taxon>Pseudomonadota</taxon>
        <taxon>Betaproteobacteria</taxon>
        <taxon>Burkholderiales</taxon>
        <taxon>Burkholderiaceae</taxon>
        <taxon>Cupriavidus</taxon>
    </lineage>
</organism>
<dbReference type="InterPro" id="IPR052943">
    <property type="entry name" value="TMTC_O-mannosyl-trnsfr"/>
</dbReference>
<dbReference type="EMBL" id="VLJN01000025">
    <property type="protein sequence ID" value="TWG83358.1"/>
    <property type="molecule type" value="Genomic_DNA"/>
</dbReference>
<dbReference type="AlphaFoldDB" id="A0A562BE80"/>
<comment type="caution">
    <text evidence="2">The sequence shown here is derived from an EMBL/GenBank/DDBJ whole genome shotgun (WGS) entry which is preliminary data.</text>
</comment>
<dbReference type="PROSITE" id="PS50005">
    <property type="entry name" value="TPR"/>
    <property type="match status" value="2"/>
</dbReference>
<dbReference type="InterPro" id="IPR011990">
    <property type="entry name" value="TPR-like_helical_dom_sf"/>
</dbReference>
<dbReference type="Pfam" id="PF13432">
    <property type="entry name" value="TPR_16"/>
    <property type="match status" value="2"/>
</dbReference>
<keyword evidence="3" id="KW-1185">Reference proteome</keyword>
<dbReference type="SMART" id="SM00028">
    <property type="entry name" value="TPR"/>
    <property type="match status" value="2"/>
</dbReference>
<dbReference type="InterPro" id="IPR019734">
    <property type="entry name" value="TPR_rpt"/>
</dbReference>
<dbReference type="Gene3D" id="1.25.40.10">
    <property type="entry name" value="Tetratricopeptide repeat domain"/>
    <property type="match status" value="1"/>
</dbReference>
<name>A0A562BE80_9BURK</name>
<gene>
    <name evidence="2" type="ORF">L602_003100000430</name>
</gene>
<sequence>MQEDGYSLRDIRAKFGATRNLIERMVAAGLLRPWRAARGALRFSFRDVVLIRTAMSLRAARIPAGRVVQAMRKLAESRADSHLSSLRISAVGRHVAVREGSTDRLIDTGQLVIPFDTQDAGAVAPLPSPPYPYEAFARAEALESEDAGAAEHAYRRLIAMAPGHADAYLNLGVMLSGQGRHHEAMALYRQGLAHLPDDPHLHYNLGVAQEDAGDIAGALASYHRCIALAPGDADAHFNAARLHQALGEGRMAIRYFSAYRRLRGE</sequence>
<proteinExistence type="predicted"/>
<keyword evidence="1" id="KW-0802">TPR repeat</keyword>
<dbReference type="Proteomes" id="UP000318141">
    <property type="component" value="Unassembled WGS sequence"/>
</dbReference>
<dbReference type="PANTHER" id="PTHR44809">
    <property type="match status" value="1"/>
</dbReference>
<protein>
    <submittedName>
        <fullName evidence="2">Tetratricopeptide repeat protein</fullName>
    </submittedName>
</protein>
<accession>A0A562BE80</accession>
<feature type="repeat" description="TPR" evidence="1">
    <location>
        <begin position="165"/>
        <end position="198"/>
    </location>
</feature>
<reference evidence="2 3" key="1">
    <citation type="submission" date="2019-07" db="EMBL/GenBank/DDBJ databases">
        <title>Genome sequencing of lignin-degrading bacterial isolates.</title>
        <authorList>
            <person name="Gladden J."/>
        </authorList>
    </citation>
    <scope>NUCLEOTIDE SEQUENCE [LARGE SCALE GENOMIC DNA]</scope>
    <source>
        <strain evidence="2 3">J11</strain>
    </source>
</reference>
<evidence type="ECO:0000256" key="1">
    <source>
        <dbReference type="PROSITE-ProRule" id="PRU00339"/>
    </source>
</evidence>
<feature type="repeat" description="TPR" evidence="1">
    <location>
        <begin position="199"/>
        <end position="232"/>
    </location>
</feature>
<evidence type="ECO:0000313" key="3">
    <source>
        <dbReference type="Proteomes" id="UP000318141"/>
    </source>
</evidence>
<evidence type="ECO:0000313" key="2">
    <source>
        <dbReference type="EMBL" id="TWG83358.1"/>
    </source>
</evidence>
<dbReference type="SUPFAM" id="SSF48452">
    <property type="entry name" value="TPR-like"/>
    <property type="match status" value="1"/>
</dbReference>
<dbReference type="PANTHER" id="PTHR44809:SF1">
    <property type="entry name" value="PROTEIN O-MANNOSYL-TRANSFERASE TMTC1"/>
    <property type="match status" value="1"/>
</dbReference>